<reference evidence="2" key="2">
    <citation type="submission" date="2015-03" db="UniProtKB">
        <authorList>
            <consortium name="EnsemblPlants"/>
        </authorList>
    </citation>
    <scope>IDENTIFICATION</scope>
</reference>
<accession>A0A0D3G014</accession>
<sequence length="163" mass="17736">MPQPRSRLGCFPSGGAPMEGWGLVPFRLGLGLSMNKAAPACFAALDNAAADALQSSNSSLMTFIRPDFRASDESETVEVLHRAAAERHWHGPRRGNTRTNSAHQSATGTLEFNSLAVTSSEDQEKWEEMVSIPGESANRRYRLSPRLALAMSARSPVQSKHLD</sequence>
<dbReference type="Gramene" id="OBART04G24890.1">
    <property type="protein sequence ID" value="OBART04G24890.1"/>
    <property type="gene ID" value="OBART04G24890"/>
</dbReference>
<feature type="compositionally biased region" description="Polar residues" evidence="1">
    <location>
        <begin position="97"/>
        <end position="106"/>
    </location>
</feature>
<dbReference type="PaxDb" id="65489-OBART04G24890.1"/>
<evidence type="ECO:0000313" key="3">
    <source>
        <dbReference type="Proteomes" id="UP000026960"/>
    </source>
</evidence>
<organism evidence="2">
    <name type="scientific">Oryza barthii</name>
    <dbReference type="NCBI Taxonomy" id="65489"/>
    <lineage>
        <taxon>Eukaryota</taxon>
        <taxon>Viridiplantae</taxon>
        <taxon>Streptophyta</taxon>
        <taxon>Embryophyta</taxon>
        <taxon>Tracheophyta</taxon>
        <taxon>Spermatophyta</taxon>
        <taxon>Magnoliopsida</taxon>
        <taxon>Liliopsida</taxon>
        <taxon>Poales</taxon>
        <taxon>Poaceae</taxon>
        <taxon>BOP clade</taxon>
        <taxon>Oryzoideae</taxon>
        <taxon>Oryzeae</taxon>
        <taxon>Oryzinae</taxon>
        <taxon>Oryza</taxon>
    </lineage>
</organism>
<dbReference type="HOGENOM" id="CLU_1629599_0_0_1"/>
<dbReference type="Proteomes" id="UP000026960">
    <property type="component" value="Chromosome 4"/>
</dbReference>
<protein>
    <submittedName>
        <fullName evidence="2">Uncharacterized protein</fullName>
    </submittedName>
</protein>
<dbReference type="AlphaFoldDB" id="A0A0D3G014"/>
<dbReference type="EnsemblPlants" id="OBART04G24890.1">
    <property type="protein sequence ID" value="OBART04G24890.1"/>
    <property type="gene ID" value="OBART04G24890"/>
</dbReference>
<proteinExistence type="predicted"/>
<evidence type="ECO:0000313" key="2">
    <source>
        <dbReference type="EnsemblPlants" id="OBART04G24890.1"/>
    </source>
</evidence>
<keyword evidence="3" id="KW-1185">Reference proteome</keyword>
<reference evidence="2" key="1">
    <citation type="journal article" date="2009" name="Rice">
        <title>De Novo Next Generation Sequencing of Plant Genomes.</title>
        <authorList>
            <person name="Rounsley S."/>
            <person name="Marri P.R."/>
            <person name="Yu Y."/>
            <person name="He R."/>
            <person name="Sisneros N."/>
            <person name="Goicoechea J.L."/>
            <person name="Lee S.J."/>
            <person name="Angelova A."/>
            <person name="Kudrna D."/>
            <person name="Luo M."/>
            <person name="Affourtit J."/>
            <person name="Desany B."/>
            <person name="Knight J."/>
            <person name="Niazi F."/>
            <person name="Egholm M."/>
            <person name="Wing R.A."/>
        </authorList>
    </citation>
    <scope>NUCLEOTIDE SEQUENCE [LARGE SCALE GENOMIC DNA]</scope>
    <source>
        <strain evidence="2">cv. IRGC 105608</strain>
    </source>
</reference>
<feature type="region of interest" description="Disordered" evidence="1">
    <location>
        <begin position="84"/>
        <end position="106"/>
    </location>
</feature>
<name>A0A0D3G014_9ORYZ</name>
<evidence type="ECO:0000256" key="1">
    <source>
        <dbReference type="SAM" id="MobiDB-lite"/>
    </source>
</evidence>